<evidence type="ECO:0000313" key="12">
    <source>
        <dbReference type="EMBL" id="CAD7084278.1"/>
    </source>
</evidence>
<dbReference type="PROSITE" id="PS50082">
    <property type="entry name" value="WD_REPEATS_2"/>
    <property type="match status" value="4"/>
</dbReference>
<dbReference type="InterPro" id="IPR037289">
    <property type="entry name" value="Elp2"/>
</dbReference>
<feature type="repeat" description="WD" evidence="11">
    <location>
        <begin position="196"/>
        <end position="240"/>
    </location>
</feature>
<evidence type="ECO:0000256" key="11">
    <source>
        <dbReference type="PROSITE-ProRule" id="PRU00221"/>
    </source>
</evidence>
<evidence type="ECO:0000256" key="10">
    <source>
        <dbReference type="ARBA" id="ARBA00023242"/>
    </source>
</evidence>
<dbReference type="PANTHER" id="PTHR44111:SF1">
    <property type="entry name" value="ELONGATOR COMPLEX PROTEIN 2"/>
    <property type="match status" value="1"/>
</dbReference>
<dbReference type="SUPFAM" id="SSF50998">
    <property type="entry name" value="Quinoprotein alcohol dehydrogenase-like"/>
    <property type="match status" value="1"/>
</dbReference>
<dbReference type="UniPathway" id="UPA00988"/>
<sequence length="781" mass="87516">MKYRHIYTSVGCNRTCECADWNSTGLVAFGACHSVAILDTKFQESCKIIQTLVKHTGRVNAVKWIKRNDSEREDELISGADDHLAIIWNLSKPEETRILKGHNGGITTVDAIEAGGKLIVVTGSSDSTIKLWEVNANDINCFQEISLKTGFCFAARFAKLPGTDEIVLAYATDDNKIRLLRRKDGNCDQFVPAFQLLGHENWVRGLDFAVDNNSDLLLASCSQDTFIRLWRLSQRAQEESFIADDCLLQLPTGCVHADEQFDSGAHPKLTVTLESVLQGHEDWVYGVHWNQNKNELQLLSSSIDKTMIIWSLSEDDVWCEKVRVGEVGGNAMGFYGGKFSCDGRSIIGYGYLGTFHVWHQSAENEKLWEPGVIVGGHFADVRDVCWEPQGQFLFSTAADQTTRVHAPCGTSKSRDPTWHELARPQVHGYDMQCLAVLGRYKFASGAEEKVIRVFQAPVNFVRNFRNLCNITSDPDGDEILRCAPVGASLPSLGLSNKAVQKNSSDNVNKEESIETFNEDSADRLFPPQEETLMQGTLWPETQKLYGHGFEIFALTSTFDGKYLASSCKASSAEHAHILLWDTSTWKQIQKLSSHQLTVTQMRFSRDGRFLLAVSRDRRWSLFENKSTNGVSSFELVAMMDKKAGAHTRIIWSCDWSHDSKYFSTCSRDGKLVVWAVASDDDASKVNPHVVASIELKNQSITACAFGYEHYQDQSYLIAFGLETGIIKLCRFDNVLTELISLEGAQSHHLTVKQLKFRPLEGAVQLASCGEDHIIRIYEFYT</sequence>
<protein>
    <recommendedName>
        <fullName evidence="5">Elongator complex protein 2</fullName>
    </recommendedName>
</protein>
<dbReference type="PROSITE" id="PS00678">
    <property type="entry name" value="WD_REPEATS_1"/>
    <property type="match status" value="1"/>
</dbReference>
<dbReference type="InterPro" id="IPR019775">
    <property type="entry name" value="WD40_repeat_CS"/>
</dbReference>
<dbReference type="SMART" id="SM00320">
    <property type="entry name" value="WD40"/>
    <property type="match status" value="10"/>
</dbReference>
<dbReference type="GO" id="GO:0005634">
    <property type="term" value="C:nucleus"/>
    <property type="evidence" value="ECO:0007669"/>
    <property type="project" value="UniProtKB-SubCell"/>
</dbReference>
<dbReference type="InterPro" id="IPR015943">
    <property type="entry name" value="WD40/YVTN_repeat-like_dom_sf"/>
</dbReference>
<evidence type="ECO:0000256" key="8">
    <source>
        <dbReference type="ARBA" id="ARBA00022694"/>
    </source>
</evidence>
<dbReference type="FunCoup" id="A0A7R8UQP4">
    <property type="interactions" value="1301"/>
</dbReference>
<dbReference type="Gene3D" id="2.130.10.10">
    <property type="entry name" value="YVTN repeat-like/Quinoprotein amine dehydrogenase"/>
    <property type="match status" value="6"/>
</dbReference>
<keyword evidence="7 11" id="KW-0853">WD repeat</keyword>
<gene>
    <name evidence="12" type="ORF">HERILL_LOCUS7182</name>
</gene>
<organism evidence="12 13">
    <name type="scientific">Hermetia illucens</name>
    <name type="common">Black soldier fly</name>
    <dbReference type="NCBI Taxonomy" id="343691"/>
    <lineage>
        <taxon>Eukaryota</taxon>
        <taxon>Metazoa</taxon>
        <taxon>Ecdysozoa</taxon>
        <taxon>Arthropoda</taxon>
        <taxon>Hexapoda</taxon>
        <taxon>Insecta</taxon>
        <taxon>Pterygota</taxon>
        <taxon>Neoptera</taxon>
        <taxon>Endopterygota</taxon>
        <taxon>Diptera</taxon>
        <taxon>Brachycera</taxon>
        <taxon>Stratiomyomorpha</taxon>
        <taxon>Stratiomyidae</taxon>
        <taxon>Hermetiinae</taxon>
        <taxon>Hermetia</taxon>
    </lineage>
</organism>
<name>A0A7R8UQP4_HERIL</name>
<evidence type="ECO:0000256" key="4">
    <source>
        <dbReference type="ARBA" id="ARBA00005881"/>
    </source>
</evidence>
<dbReference type="GO" id="GO:0033588">
    <property type="term" value="C:elongator holoenzyme complex"/>
    <property type="evidence" value="ECO:0007669"/>
    <property type="project" value="InterPro"/>
</dbReference>
<evidence type="ECO:0000256" key="6">
    <source>
        <dbReference type="ARBA" id="ARBA00022490"/>
    </source>
</evidence>
<dbReference type="Pfam" id="PF00400">
    <property type="entry name" value="WD40"/>
    <property type="match status" value="7"/>
</dbReference>
<accession>A0A7R8UQP4</accession>
<dbReference type="InterPro" id="IPR001680">
    <property type="entry name" value="WD40_rpt"/>
</dbReference>
<comment type="pathway">
    <text evidence="3">tRNA modification; 5-methoxycarbonylmethyl-2-thiouridine-tRNA biosynthesis.</text>
</comment>
<evidence type="ECO:0000256" key="7">
    <source>
        <dbReference type="ARBA" id="ARBA00022574"/>
    </source>
</evidence>
<dbReference type="GO" id="GO:0005737">
    <property type="term" value="C:cytoplasm"/>
    <property type="evidence" value="ECO:0007669"/>
    <property type="project" value="UniProtKB-SubCell"/>
</dbReference>
<evidence type="ECO:0000256" key="3">
    <source>
        <dbReference type="ARBA" id="ARBA00005043"/>
    </source>
</evidence>
<dbReference type="OrthoDB" id="27911at2759"/>
<evidence type="ECO:0000256" key="5">
    <source>
        <dbReference type="ARBA" id="ARBA00020267"/>
    </source>
</evidence>
<reference evidence="12 13" key="1">
    <citation type="submission" date="2020-11" db="EMBL/GenBank/DDBJ databases">
        <authorList>
            <person name="Wallbank WR R."/>
            <person name="Pardo Diaz C."/>
            <person name="Kozak K."/>
            <person name="Martin S."/>
            <person name="Jiggins C."/>
            <person name="Moest M."/>
            <person name="Warren A I."/>
            <person name="Generalovic N T."/>
            <person name="Byers J.R.P. K."/>
            <person name="Montejo-Kovacevich G."/>
            <person name="Yen C E."/>
        </authorList>
    </citation>
    <scope>NUCLEOTIDE SEQUENCE [LARGE SCALE GENOMIC DNA]</scope>
</reference>
<dbReference type="GO" id="GO:0002098">
    <property type="term" value="P:tRNA wobble uridine modification"/>
    <property type="evidence" value="ECO:0007669"/>
    <property type="project" value="InterPro"/>
</dbReference>
<evidence type="ECO:0000256" key="1">
    <source>
        <dbReference type="ARBA" id="ARBA00004123"/>
    </source>
</evidence>
<evidence type="ECO:0000313" key="13">
    <source>
        <dbReference type="Proteomes" id="UP000594454"/>
    </source>
</evidence>
<dbReference type="Proteomes" id="UP000594454">
    <property type="component" value="Chromosome 3"/>
</dbReference>
<dbReference type="FunFam" id="2.130.10.10:FF:000400">
    <property type="entry name" value="Elongator acetyltransferase complex subunit 2"/>
    <property type="match status" value="1"/>
</dbReference>
<comment type="similarity">
    <text evidence="4">Belongs to the WD repeat ELP2 family.</text>
</comment>
<comment type="subcellular location">
    <subcellularLocation>
        <location evidence="2">Cytoplasm</location>
    </subcellularLocation>
    <subcellularLocation>
        <location evidence="1">Nucleus</location>
    </subcellularLocation>
</comment>
<dbReference type="AlphaFoldDB" id="A0A7R8UQP4"/>
<keyword evidence="10" id="KW-0539">Nucleus</keyword>
<dbReference type="SUPFAM" id="SSF50978">
    <property type="entry name" value="WD40 repeat-like"/>
    <property type="match status" value="1"/>
</dbReference>
<keyword evidence="6" id="KW-0963">Cytoplasm</keyword>
<feature type="repeat" description="WD" evidence="11">
    <location>
        <begin position="643"/>
        <end position="684"/>
    </location>
</feature>
<dbReference type="PROSITE" id="PS50294">
    <property type="entry name" value="WD_REPEATS_REGION"/>
    <property type="match status" value="2"/>
</dbReference>
<dbReference type="InterPro" id="IPR036322">
    <property type="entry name" value="WD40_repeat_dom_sf"/>
</dbReference>
<feature type="repeat" description="WD" evidence="11">
    <location>
        <begin position="99"/>
        <end position="135"/>
    </location>
</feature>
<dbReference type="PANTHER" id="PTHR44111">
    <property type="entry name" value="ELONGATOR COMPLEX PROTEIN 2"/>
    <property type="match status" value="1"/>
</dbReference>
<dbReference type="InterPro" id="IPR020472">
    <property type="entry name" value="WD40_PAC1"/>
</dbReference>
<keyword evidence="9" id="KW-0677">Repeat</keyword>
<keyword evidence="8" id="KW-0819">tRNA processing</keyword>
<evidence type="ECO:0000256" key="9">
    <source>
        <dbReference type="ARBA" id="ARBA00022737"/>
    </source>
</evidence>
<evidence type="ECO:0000256" key="2">
    <source>
        <dbReference type="ARBA" id="ARBA00004496"/>
    </source>
</evidence>
<keyword evidence="13" id="KW-1185">Reference proteome</keyword>
<dbReference type="PRINTS" id="PR00320">
    <property type="entry name" value="GPROTEINBRPT"/>
</dbReference>
<proteinExistence type="inferred from homology"/>
<dbReference type="InterPro" id="IPR011047">
    <property type="entry name" value="Quinoprotein_ADH-like_sf"/>
</dbReference>
<dbReference type="PROSITE" id="PS51257">
    <property type="entry name" value="PROKAR_LIPOPROTEIN"/>
    <property type="match status" value="1"/>
</dbReference>
<feature type="repeat" description="WD" evidence="11">
    <location>
        <begin position="277"/>
        <end position="313"/>
    </location>
</feature>
<dbReference type="OMA" id="ENFRHIS"/>
<dbReference type="EMBL" id="LR899011">
    <property type="protein sequence ID" value="CAD7084278.1"/>
    <property type="molecule type" value="Genomic_DNA"/>
</dbReference>
<dbReference type="InParanoid" id="A0A7R8UQP4"/>